<sequence>MDALNNLVNTINGFLWDYIIIVLLIGAGFWFTLTTKFVQLRRLREMVRLLGEGIGVKTAGNTISSFQAFCVSTASRVGVGNIAGIAIAVVLGGPGAIFWMWFIAFIGAATGFIESTLAQIYKEPTKGGGFHGGPAYYIRYGLKSPALAFLFAVLISVTYGLIYNSVQANTISASLKTFNVDPMLCGIVVAVLTAISIFGGVARIAKMTEWIVPIMAGIYILTALYIVLMNIGELPAVFAAIFTKAFTFDAASGGFFGAALMNGIKRGLFSNEAGEGSVPNAAATADVSHPAKQGLIQSFGVFVDTFLICTASAFIVMVSGNYETSGLTGIALVQHDLGLQLGSWAPGVMVIFIFMFAFSSIIGNYYYGEINILHLSKNRVYLNIFRVFVVAMVYFGSTASLNLVWNLADLFMAFLVLTNILSILVLGRLAIIALNDYFRQKEVGIEEPVFDRSILPNLEGIVWWHKDAKHPE</sequence>
<evidence type="ECO:0000256" key="3">
    <source>
        <dbReference type="ARBA" id="ARBA00022448"/>
    </source>
</evidence>
<dbReference type="NCBIfam" id="TIGR00835">
    <property type="entry name" value="agcS"/>
    <property type="match status" value="1"/>
</dbReference>
<keyword evidence="6 8" id="KW-1133">Transmembrane helix</keyword>
<gene>
    <name evidence="9" type="ORF">H6A01_05625</name>
</gene>
<dbReference type="EMBL" id="JACJLA010000008">
    <property type="protein sequence ID" value="MBM6912800.1"/>
    <property type="molecule type" value="Genomic_DNA"/>
</dbReference>
<feature type="transmembrane region" description="Helical" evidence="8">
    <location>
        <begin position="15"/>
        <end position="38"/>
    </location>
</feature>
<feature type="transmembrane region" description="Helical" evidence="8">
    <location>
        <begin position="178"/>
        <end position="198"/>
    </location>
</feature>
<evidence type="ECO:0000256" key="6">
    <source>
        <dbReference type="ARBA" id="ARBA00022989"/>
    </source>
</evidence>
<evidence type="ECO:0000313" key="9">
    <source>
        <dbReference type="EMBL" id="MBM6912800.1"/>
    </source>
</evidence>
<evidence type="ECO:0000256" key="2">
    <source>
        <dbReference type="ARBA" id="ARBA00009261"/>
    </source>
</evidence>
<evidence type="ECO:0000256" key="4">
    <source>
        <dbReference type="ARBA" id="ARBA00022475"/>
    </source>
</evidence>
<feature type="transmembrane region" description="Helical" evidence="8">
    <location>
        <begin position="96"/>
        <end position="113"/>
    </location>
</feature>
<feature type="transmembrane region" description="Helical" evidence="8">
    <location>
        <begin position="380"/>
        <end position="405"/>
    </location>
</feature>
<keyword evidence="10" id="KW-1185">Reference proteome</keyword>
<feature type="transmembrane region" description="Helical" evidence="8">
    <location>
        <begin position="146"/>
        <end position="166"/>
    </location>
</feature>
<reference evidence="9 10" key="1">
    <citation type="journal article" date="2021" name="Sci. Rep.">
        <title>The distribution of antibiotic resistance genes in chicken gut microbiota commensals.</title>
        <authorList>
            <person name="Juricova H."/>
            <person name="Matiasovicova J."/>
            <person name="Kubasova T."/>
            <person name="Cejkova D."/>
            <person name="Rychlik I."/>
        </authorList>
    </citation>
    <scope>NUCLEOTIDE SEQUENCE [LARGE SCALE GENOMIC DNA]</scope>
    <source>
        <strain evidence="9 10">An537</strain>
    </source>
</reference>
<keyword evidence="7 8" id="KW-0472">Membrane</keyword>
<proteinExistence type="inferred from homology"/>
<evidence type="ECO:0000256" key="1">
    <source>
        <dbReference type="ARBA" id="ARBA00004651"/>
    </source>
</evidence>
<comment type="subcellular location">
    <subcellularLocation>
        <location evidence="1 8">Cell membrane</location>
        <topology evidence="1 8">Multi-pass membrane protein</topology>
    </subcellularLocation>
</comment>
<evidence type="ECO:0000256" key="7">
    <source>
        <dbReference type="ARBA" id="ARBA00023136"/>
    </source>
</evidence>
<dbReference type="PANTHER" id="PTHR30330:SF1">
    <property type="entry name" value="AMINO-ACID CARRIER PROTEIN ALST"/>
    <property type="match status" value="1"/>
</dbReference>
<feature type="transmembrane region" description="Helical" evidence="8">
    <location>
        <begin position="210"/>
        <end position="231"/>
    </location>
</feature>
<keyword evidence="5 8" id="KW-0812">Transmembrane</keyword>
<name>A0ABS2GG48_9FIRM</name>
<accession>A0ABS2GG48</accession>
<feature type="transmembrane region" description="Helical" evidence="8">
    <location>
        <begin position="237"/>
        <end position="260"/>
    </location>
</feature>
<keyword evidence="8" id="KW-0769">Symport</keyword>
<dbReference type="Gene3D" id="1.20.1740.10">
    <property type="entry name" value="Amino acid/polyamine transporter I"/>
    <property type="match status" value="1"/>
</dbReference>
<dbReference type="Pfam" id="PF01235">
    <property type="entry name" value="Na_Ala_symp"/>
    <property type="match status" value="1"/>
</dbReference>
<feature type="transmembrane region" description="Helical" evidence="8">
    <location>
        <begin position="299"/>
        <end position="318"/>
    </location>
</feature>
<dbReference type="Proteomes" id="UP000707138">
    <property type="component" value="Unassembled WGS sequence"/>
</dbReference>
<dbReference type="RefSeq" id="WP_028255086.1">
    <property type="nucleotide sequence ID" value="NZ_JACJLA010000008.1"/>
</dbReference>
<feature type="transmembrane region" description="Helical" evidence="8">
    <location>
        <begin position="344"/>
        <end position="368"/>
    </location>
</feature>
<dbReference type="InterPro" id="IPR001463">
    <property type="entry name" value="Na/Ala_symport"/>
</dbReference>
<comment type="caution">
    <text evidence="9">The sequence shown here is derived from an EMBL/GenBank/DDBJ whole genome shotgun (WGS) entry which is preliminary data.</text>
</comment>
<comment type="similarity">
    <text evidence="2 8">Belongs to the alanine or glycine:cation symporter (AGCS) (TC 2.A.25) family.</text>
</comment>
<keyword evidence="3 8" id="KW-0813">Transport</keyword>
<dbReference type="PANTHER" id="PTHR30330">
    <property type="entry name" value="AGSS FAMILY TRANSPORTER, SODIUM-ALANINE"/>
    <property type="match status" value="1"/>
</dbReference>
<feature type="transmembrane region" description="Helical" evidence="8">
    <location>
        <begin position="411"/>
        <end position="431"/>
    </location>
</feature>
<dbReference type="PRINTS" id="PR00175">
    <property type="entry name" value="NAALASMPORT"/>
</dbReference>
<evidence type="ECO:0000313" key="10">
    <source>
        <dbReference type="Proteomes" id="UP000707138"/>
    </source>
</evidence>
<keyword evidence="4 8" id="KW-1003">Cell membrane</keyword>
<evidence type="ECO:0000256" key="5">
    <source>
        <dbReference type="ARBA" id="ARBA00022692"/>
    </source>
</evidence>
<evidence type="ECO:0000256" key="8">
    <source>
        <dbReference type="RuleBase" id="RU363064"/>
    </source>
</evidence>
<protein>
    <submittedName>
        <fullName evidence="9">Alanine:cation symporter family protein</fullName>
    </submittedName>
</protein>
<organism evidence="9 10">
    <name type="scientific">Veillonella magna</name>
    <dbReference type="NCBI Taxonomy" id="464322"/>
    <lineage>
        <taxon>Bacteria</taxon>
        <taxon>Bacillati</taxon>
        <taxon>Bacillota</taxon>
        <taxon>Negativicutes</taxon>
        <taxon>Veillonellales</taxon>
        <taxon>Veillonellaceae</taxon>
        <taxon>Veillonella</taxon>
    </lineage>
</organism>
<feature type="transmembrane region" description="Helical" evidence="8">
    <location>
        <begin position="66"/>
        <end position="90"/>
    </location>
</feature>